<dbReference type="GO" id="GO:0046872">
    <property type="term" value="F:metal ion binding"/>
    <property type="evidence" value="ECO:0007669"/>
    <property type="project" value="UniProtKB-KW"/>
</dbReference>
<reference evidence="6 7" key="1">
    <citation type="submission" date="2018-10" db="EMBL/GenBank/DDBJ databases">
        <title>Genomic Encyclopedia of Type Strains, Phase IV (KMG-IV): sequencing the most valuable type-strain genomes for metagenomic binning, comparative biology and taxonomic classification.</title>
        <authorList>
            <person name="Goeker M."/>
        </authorList>
    </citation>
    <scope>NUCLEOTIDE SEQUENCE [LARGE SCALE GENOMIC DNA]</scope>
    <source>
        <strain evidence="6 7">DSM 25080</strain>
    </source>
</reference>
<evidence type="ECO:0000313" key="7">
    <source>
        <dbReference type="Proteomes" id="UP000267187"/>
    </source>
</evidence>
<evidence type="ECO:0000256" key="3">
    <source>
        <dbReference type="ARBA" id="ARBA00022801"/>
    </source>
</evidence>
<dbReference type="EMBL" id="REFJ01000006">
    <property type="protein sequence ID" value="RMA78417.1"/>
    <property type="molecule type" value="Genomic_DNA"/>
</dbReference>
<dbReference type="Pfam" id="PF24827">
    <property type="entry name" value="AstE_AspA_cat"/>
    <property type="match status" value="1"/>
</dbReference>
<evidence type="ECO:0000259" key="5">
    <source>
        <dbReference type="Pfam" id="PF24827"/>
    </source>
</evidence>
<keyword evidence="3" id="KW-0378">Hydrolase</keyword>
<dbReference type="PANTHER" id="PTHR37326">
    <property type="entry name" value="BLL3975 PROTEIN"/>
    <property type="match status" value="1"/>
</dbReference>
<evidence type="ECO:0000256" key="2">
    <source>
        <dbReference type="ARBA" id="ARBA00022723"/>
    </source>
</evidence>
<dbReference type="Gene3D" id="3.40.630.10">
    <property type="entry name" value="Zn peptidases"/>
    <property type="match status" value="1"/>
</dbReference>
<protein>
    <recommendedName>
        <fullName evidence="5">Succinylglutamate desuccinylase/Aspartoacylase catalytic domain-containing protein</fullName>
    </recommendedName>
</protein>
<dbReference type="AlphaFoldDB" id="A0A3M0A1D1"/>
<keyword evidence="7" id="KW-1185">Reference proteome</keyword>
<dbReference type="InterPro" id="IPR043795">
    <property type="entry name" value="N-alpha-Ac-DABA-like"/>
</dbReference>
<evidence type="ECO:0000256" key="1">
    <source>
        <dbReference type="ARBA" id="ARBA00001947"/>
    </source>
</evidence>
<dbReference type="CDD" id="cd06251">
    <property type="entry name" value="M14_ASTE_ASPA-like"/>
    <property type="match status" value="1"/>
</dbReference>
<feature type="domain" description="Succinylglutamate desuccinylase/Aspartoacylase catalytic" evidence="5">
    <location>
        <begin position="46"/>
        <end position="225"/>
    </location>
</feature>
<sequence length="347" mass="38136">MKQEMLTIAGVDIPPGHSMRLEIPVAKLYTDTDISIPIHVVRAKKPGPNVFVSAAVHGDELNGVEIIRRLINSKYLNLKAGSLILVPMVNVYGVLNQSRYMPDRRDLNRSFPGSEKGSLAGRVASIFLEEVVRHCDYGIDLHTGAIHRSNLPQIRANLSDPETKKLSEAFGVPVLLNANLRDGSLRQSAVEWDTKILLYEAGQALRLDEISIRAGVRGVVNVLNELGLLKRKVKRKKVEFFVANTSTWIRAGASGIVNTLKELGDQVVKGDILADIGNPFGDSLGKVIANKSGIIIGKQNIPLVQEGDAMFHIAYFSESDESIASEIEEMHEILEESSELSNQDITR</sequence>
<evidence type="ECO:0000256" key="4">
    <source>
        <dbReference type="ARBA" id="ARBA00022833"/>
    </source>
</evidence>
<dbReference type="OrthoDB" id="9782876at2"/>
<comment type="cofactor">
    <cofactor evidence="1">
        <name>Zn(2+)</name>
        <dbReference type="ChEBI" id="CHEBI:29105"/>
    </cofactor>
</comment>
<dbReference type="SUPFAM" id="SSF53187">
    <property type="entry name" value="Zn-dependent exopeptidases"/>
    <property type="match status" value="1"/>
</dbReference>
<name>A0A3M0A1D1_9GAMM</name>
<dbReference type="InterPro" id="IPR053138">
    <property type="entry name" value="N-alpha-Ac-DABA_deacetylase"/>
</dbReference>
<comment type="caution">
    <text evidence="6">The sequence shown here is derived from an EMBL/GenBank/DDBJ whole genome shotgun (WGS) entry which is preliminary data.</text>
</comment>
<proteinExistence type="predicted"/>
<accession>A0A3M0A1D1</accession>
<dbReference type="InterPro" id="IPR055438">
    <property type="entry name" value="AstE_AspA_cat"/>
</dbReference>
<gene>
    <name evidence="6" type="ORF">DFR27_2348</name>
</gene>
<organism evidence="6 7">
    <name type="scientific">Umboniibacter marinipuniceus</name>
    <dbReference type="NCBI Taxonomy" id="569599"/>
    <lineage>
        <taxon>Bacteria</taxon>
        <taxon>Pseudomonadati</taxon>
        <taxon>Pseudomonadota</taxon>
        <taxon>Gammaproteobacteria</taxon>
        <taxon>Cellvibrionales</taxon>
        <taxon>Cellvibrionaceae</taxon>
        <taxon>Umboniibacter</taxon>
    </lineage>
</organism>
<evidence type="ECO:0000313" key="6">
    <source>
        <dbReference type="EMBL" id="RMA78417.1"/>
    </source>
</evidence>
<keyword evidence="2" id="KW-0479">Metal-binding</keyword>
<dbReference type="GO" id="GO:0016788">
    <property type="term" value="F:hydrolase activity, acting on ester bonds"/>
    <property type="evidence" value="ECO:0007669"/>
    <property type="project" value="InterPro"/>
</dbReference>
<keyword evidence="4" id="KW-0862">Zinc</keyword>
<dbReference type="RefSeq" id="WP_121877657.1">
    <property type="nucleotide sequence ID" value="NZ_REFJ01000006.1"/>
</dbReference>
<dbReference type="PANTHER" id="PTHR37326:SF2">
    <property type="entry name" value="SUCCINYLGLUTAMATE DESUCCINYLASE_ASPARTOACYLASE FAMILY PROTEIN"/>
    <property type="match status" value="1"/>
</dbReference>
<dbReference type="Proteomes" id="UP000267187">
    <property type="component" value="Unassembled WGS sequence"/>
</dbReference>
<dbReference type="PIRSF" id="PIRSF039012">
    <property type="entry name" value="ASP"/>
    <property type="match status" value="1"/>
</dbReference>
<dbReference type="GO" id="GO:0016811">
    <property type="term" value="F:hydrolase activity, acting on carbon-nitrogen (but not peptide) bonds, in linear amides"/>
    <property type="evidence" value="ECO:0007669"/>
    <property type="project" value="InterPro"/>
</dbReference>